<dbReference type="Proteomes" id="UP001208570">
    <property type="component" value="Unassembled WGS sequence"/>
</dbReference>
<proteinExistence type="predicted"/>
<keyword evidence="2" id="KW-1185">Reference proteome</keyword>
<dbReference type="CDD" id="cd00037">
    <property type="entry name" value="CLECT"/>
    <property type="match status" value="1"/>
</dbReference>
<dbReference type="InterPro" id="IPR016187">
    <property type="entry name" value="CTDL_fold"/>
</dbReference>
<dbReference type="AlphaFoldDB" id="A0AAD9MNN1"/>
<dbReference type="Gene3D" id="3.10.100.10">
    <property type="entry name" value="Mannose-Binding Protein A, subunit A"/>
    <property type="match status" value="1"/>
</dbReference>
<gene>
    <name evidence="1" type="ORF">LSH36_1313g00038</name>
</gene>
<comment type="caution">
    <text evidence="1">The sequence shown here is derived from an EMBL/GenBank/DDBJ whole genome shotgun (WGS) entry which is preliminary data.</text>
</comment>
<evidence type="ECO:0000313" key="2">
    <source>
        <dbReference type="Proteomes" id="UP001208570"/>
    </source>
</evidence>
<accession>A0AAD9MNN1</accession>
<name>A0AAD9MNN1_9ANNE</name>
<dbReference type="InterPro" id="IPR016186">
    <property type="entry name" value="C-type_lectin-like/link_sf"/>
</dbReference>
<evidence type="ECO:0000313" key="1">
    <source>
        <dbReference type="EMBL" id="KAK2140557.1"/>
    </source>
</evidence>
<organism evidence="1 2">
    <name type="scientific">Paralvinella palmiformis</name>
    <dbReference type="NCBI Taxonomy" id="53620"/>
    <lineage>
        <taxon>Eukaryota</taxon>
        <taxon>Metazoa</taxon>
        <taxon>Spiralia</taxon>
        <taxon>Lophotrochozoa</taxon>
        <taxon>Annelida</taxon>
        <taxon>Polychaeta</taxon>
        <taxon>Sedentaria</taxon>
        <taxon>Canalipalpata</taxon>
        <taxon>Terebellida</taxon>
        <taxon>Terebelliformia</taxon>
        <taxon>Alvinellidae</taxon>
        <taxon>Paralvinella</taxon>
    </lineage>
</organism>
<evidence type="ECO:0008006" key="3">
    <source>
        <dbReference type="Google" id="ProtNLM"/>
    </source>
</evidence>
<reference evidence="1" key="1">
    <citation type="journal article" date="2023" name="Mol. Biol. Evol.">
        <title>Third-Generation Sequencing Reveals the Adaptive Role of the Epigenome in Three Deep-Sea Polychaetes.</title>
        <authorList>
            <person name="Perez M."/>
            <person name="Aroh O."/>
            <person name="Sun Y."/>
            <person name="Lan Y."/>
            <person name="Juniper S.K."/>
            <person name="Young C.R."/>
            <person name="Angers B."/>
            <person name="Qian P.Y."/>
        </authorList>
    </citation>
    <scope>NUCLEOTIDE SEQUENCE</scope>
    <source>
        <strain evidence="1">P08H-3</strain>
    </source>
</reference>
<sequence>MSSPDCQHQNKTICEGSSCYYLYEADNSYLTWDKSLEAACREQGLDMIRIESNQTQITVDKLLQDIPEYTQRQIWIAGTRSPDNNWRYMNGTVFRNKGISTFYEYS</sequence>
<protein>
    <recommendedName>
        <fullName evidence="3">C-type lectin domain-containing protein</fullName>
    </recommendedName>
</protein>
<dbReference type="SUPFAM" id="SSF56436">
    <property type="entry name" value="C-type lectin-like"/>
    <property type="match status" value="1"/>
</dbReference>
<dbReference type="EMBL" id="JAODUP010001314">
    <property type="protein sequence ID" value="KAK2140557.1"/>
    <property type="molecule type" value="Genomic_DNA"/>
</dbReference>